<dbReference type="EMBL" id="CAJVQA010010663">
    <property type="protein sequence ID" value="CAG8699326.1"/>
    <property type="molecule type" value="Genomic_DNA"/>
</dbReference>
<proteinExistence type="predicted"/>
<name>A0A9N9HPJ1_9GLOM</name>
<gene>
    <name evidence="1" type="ORF">CPELLU_LOCUS11732</name>
</gene>
<organism evidence="1 2">
    <name type="scientific">Cetraspora pellucida</name>
    <dbReference type="NCBI Taxonomy" id="1433469"/>
    <lineage>
        <taxon>Eukaryota</taxon>
        <taxon>Fungi</taxon>
        <taxon>Fungi incertae sedis</taxon>
        <taxon>Mucoromycota</taxon>
        <taxon>Glomeromycotina</taxon>
        <taxon>Glomeromycetes</taxon>
        <taxon>Diversisporales</taxon>
        <taxon>Gigasporaceae</taxon>
        <taxon>Cetraspora</taxon>
    </lineage>
</organism>
<dbReference type="Proteomes" id="UP000789759">
    <property type="component" value="Unassembled WGS sequence"/>
</dbReference>
<accession>A0A9N9HPJ1</accession>
<sequence>MKILTVISVNNYIHSTDNNFTWNQYNRTYQEEFNNIPPIGFVSGSELSSFLNLELENLKAALIQSVTSEHLIGLFLDLELENLKAALIQSVIHESSLIQLVTDECSLIQSVPSECSLIQSVESEESNRLETLDQGPIVGSELEHLNSTEFPLLTEPVELTASLCFPSWLIAEHYIKEYE</sequence>
<evidence type="ECO:0000313" key="1">
    <source>
        <dbReference type="EMBL" id="CAG8699326.1"/>
    </source>
</evidence>
<keyword evidence="2" id="KW-1185">Reference proteome</keyword>
<comment type="caution">
    <text evidence="1">The sequence shown here is derived from an EMBL/GenBank/DDBJ whole genome shotgun (WGS) entry which is preliminary data.</text>
</comment>
<protein>
    <submittedName>
        <fullName evidence="1">14566_t:CDS:1</fullName>
    </submittedName>
</protein>
<reference evidence="1" key="1">
    <citation type="submission" date="2021-06" db="EMBL/GenBank/DDBJ databases">
        <authorList>
            <person name="Kallberg Y."/>
            <person name="Tangrot J."/>
            <person name="Rosling A."/>
        </authorList>
    </citation>
    <scope>NUCLEOTIDE SEQUENCE</scope>
    <source>
        <strain evidence="1">FL966</strain>
    </source>
</reference>
<dbReference type="AlphaFoldDB" id="A0A9N9HPJ1"/>
<dbReference type="OrthoDB" id="2344924at2759"/>
<evidence type="ECO:0000313" key="2">
    <source>
        <dbReference type="Proteomes" id="UP000789759"/>
    </source>
</evidence>